<sequence>VDSKSPGLLILAVVLGHGVAQSTMYGPLGALLTEMFGTRVRYTGASLGYQGATLVGAGFSPMIAGSLVAGSGSGTPVALLVCGGSLITALTVCLVRETHRDSLTEATERPTTPHTEEISA</sequence>
<gene>
    <name evidence="6" type="ORF">FGD71_001255</name>
</gene>
<comment type="subcellular location">
    <subcellularLocation>
        <location evidence="1">Cell membrane</location>
        <topology evidence="1">Multi-pass membrane protein</topology>
    </subcellularLocation>
</comment>
<dbReference type="EMBL" id="VCHX02000027">
    <property type="protein sequence ID" value="TPQ23954.1"/>
    <property type="molecule type" value="Genomic_DNA"/>
</dbReference>
<evidence type="ECO:0000256" key="1">
    <source>
        <dbReference type="ARBA" id="ARBA00004651"/>
    </source>
</evidence>
<evidence type="ECO:0000256" key="2">
    <source>
        <dbReference type="ARBA" id="ARBA00022448"/>
    </source>
</evidence>
<dbReference type="PANTHER" id="PTHR43045:SF1">
    <property type="entry name" value="SHIKIMATE TRANSPORTER"/>
    <property type="match status" value="1"/>
</dbReference>
<dbReference type="Gene3D" id="1.20.1250.20">
    <property type="entry name" value="MFS general substrate transporter like domains"/>
    <property type="match status" value="1"/>
</dbReference>
<feature type="region of interest" description="Disordered" evidence="4">
    <location>
        <begin position="101"/>
        <end position="120"/>
    </location>
</feature>
<evidence type="ECO:0000256" key="4">
    <source>
        <dbReference type="SAM" id="MobiDB-lite"/>
    </source>
</evidence>
<feature type="transmembrane region" description="Helical" evidence="5">
    <location>
        <begin position="47"/>
        <end position="69"/>
    </location>
</feature>
<proteinExistence type="predicted"/>
<reference evidence="6 7" key="1">
    <citation type="submission" date="2019-06" db="EMBL/GenBank/DDBJ databases">
        <title>Streptomyces sporangiiformans sp. nov., a novel actinomycete isolated from soil in Mount Song.</title>
        <authorList>
            <person name="Han L."/>
        </authorList>
    </citation>
    <scope>NUCLEOTIDE SEQUENCE [LARGE SCALE GENOMIC DNA]</scope>
    <source>
        <strain evidence="6 7">NEAU-SSA 1</strain>
    </source>
</reference>
<feature type="transmembrane region" description="Helical" evidence="5">
    <location>
        <begin position="75"/>
        <end position="95"/>
    </location>
</feature>
<keyword evidence="3" id="KW-1003">Cell membrane</keyword>
<dbReference type="AlphaFoldDB" id="A0A505DRL7"/>
<comment type="caution">
    <text evidence="6">The sequence shown here is derived from an EMBL/GenBank/DDBJ whole genome shotgun (WGS) entry which is preliminary data.</text>
</comment>
<dbReference type="SUPFAM" id="SSF103473">
    <property type="entry name" value="MFS general substrate transporter"/>
    <property type="match status" value="1"/>
</dbReference>
<organism evidence="6 7">
    <name type="scientific">Streptomyces sporangiiformans</name>
    <dbReference type="NCBI Taxonomy" id="2315329"/>
    <lineage>
        <taxon>Bacteria</taxon>
        <taxon>Bacillati</taxon>
        <taxon>Actinomycetota</taxon>
        <taxon>Actinomycetes</taxon>
        <taxon>Kitasatosporales</taxon>
        <taxon>Streptomycetaceae</taxon>
        <taxon>Streptomyces</taxon>
    </lineage>
</organism>
<keyword evidence="2" id="KW-0813">Transport</keyword>
<evidence type="ECO:0000313" key="6">
    <source>
        <dbReference type="EMBL" id="TPQ23954.1"/>
    </source>
</evidence>
<evidence type="ECO:0000313" key="7">
    <source>
        <dbReference type="Proteomes" id="UP000317378"/>
    </source>
</evidence>
<keyword evidence="5" id="KW-1133">Transmembrane helix</keyword>
<keyword evidence="5" id="KW-0812">Transmembrane</keyword>
<keyword evidence="5" id="KW-0472">Membrane</keyword>
<protein>
    <submittedName>
        <fullName evidence="6">MHS family MFS transporter</fullName>
    </submittedName>
</protein>
<evidence type="ECO:0000256" key="5">
    <source>
        <dbReference type="SAM" id="Phobius"/>
    </source>
</evidence>
<feature type="non-terminal residue" evidence="6">
    <location>
        <position position="1"/>
    </location>
</feature>
<dbReference type="Proteomes" id="UP000317378">
    <property type="component" value="Unassembled WGS sequence"/>
</dbReference>
<accession>A0A505DRL7</accession>
<dbReference type="GO" id="GO:0005886">
    <property type="term" value="C:plasma membrane"/>
    <property type="evidence" value="ECO:0007669"/>
    <property type="project" value="UniProtKB-SubCell"/>
</dbReference>
<feature type="transmembrane region" description="Helical" evidence="5">
    <location>
        <begin position="6"/>
        <end position="26"/>
    </location>
</feature>
<keyword evidence="7" id="KW-1185">Reference proteome</keyword>
<dbReference type="PANTHER" id="PTHR43045">
    <property type="entry name" value="SHIKIMATE TRANSPORTER"/>
    <property type="match status" value="1"/>
</dbReference>
<evidence type="ECO:0000256" key="3">
    <source>
        <dbReference type="ARBA" id="ARBA00022475"/>
    </source>
</evidence>
<dbReference type="InterPro" id="IPR036259">
    <property type="entry name" value="MFS_trans_sf"/>
</dbReference>
<name>A0A505DRL7_9ACTN</name>